<feature type="transmembrane region" description="Helical" evidence="1">
    <location>
        <begin position="516"/>
        <end position="537"/>
    </location>
</feature>
<reference evidence="2 3" key="1">
    <citation type="submission" date="2019-04" db="EMBL/GenBank/DDBJ databases">
        <title>Streptomyces oryziradicis sp. nov., a novel actinomycete isolated from rhizosphere soil of rice (Oryza sativa L.).</title>
        <authorList>
            <person name="Li C."/>
        </authorList>
    </citation>
    <scope>NUCLEOTIDE SEQUENCE [LARGE SCALE GENOMIC DNA]</scope>
    <source>
        <strain evidence="2 3">NEAU-C40</strain>
    </source>
</reference>
<dbReference type="RefSeq" id="WP_136731509.1">
    <property type="nucleotide sequence ID" value="NZ_SUMC01000227.1"/>
</dbReference>
<keyword evidence="1" id="KW-0812">Transmembrane</keyword>
<evidence type="ECO:0000256" key="1">
    <source>
        <dbReference type="SAM" id="Phobius"/>
    </source>
</evidence>
<dbReference type="EMBL" id="SUMC01000227">
    <property type="protein sequence ID" value="TJZ94391.1"/>
    <property type="molecule type" value="Genomic_DNA"/>
</dbReference>
<keyword evidence="1" id="KW-1133">Transmembrane helix</keyword>
<proteinExistence type="predicted"/>
<accession>A0A4U0RFU7</accession>
<evidence type="ECO:0000313" key="3">
    <source>
        <dbReference type="Proteomes" id="UP000305778"/>
    </source>
</evidence>
<protein>
    <recommendedName>
        <fullName evidence="4">Membrane-associated oxidoreductase</fullName>
    </recommendedName>
</protein>
<comment type="caution">
    <text evidence="2">The sequence shown here is derived from an EMBL/GenBank/DDBJ whole genome shotgun (WGS) entry which is preliminary data.</text>
</comment>
<keyword evidence="3" id="KW-1185">Reference proteome</keyword>
<dbReference type="AlphaFoldDB" id="A0A4U0RFU7"/>
<organism evidence="2 3">
    <name type="scientific">Actinacidiphila oryziradicis</name>
    <dbReference type="NCBI Taxonomy" id="2571141"/>
    <lineage>
        <taxon>Bacteria</taxon>
        <taxon>Bacillati</taxon>
        <taxon>Actinomycetota</taxon>
        <taxon>Actinomycetes</taxon>
        <taxon>Kitasatosporales</taxon>
        <taxon>Streptomycetaceae</taxon>
        <taxon>Actinacidiphila</taxon>
    </lineage>
</organism>
<evidence type="ECO:0008006" key="4">
    <source>
        <dbReference type="Google" id="ProtNLM"/>
    </source>
</evidence>
<name>A0A4U0RFU7_9ACTN</name>
<gene>
    <name evidence="2" type="ORF">FCI23_53850</name>
</gene>
<evidence type="ECO:0000313" key="2">
    <source>
        <dbReference type="EMBL" id="TJZ94391.1"/>
    </source>
</evidence>
<keyword evidence="1" id="KW-0472">Membrane</keyword>
<dbReference type="OrthoDB" id="5194370at2"/>
<sequence>MREEDLTPTERQIRDAFARGEEVDLRAGDPEVDDPANSAAWGPARTVRAAVLALLLLGGGPGAPVPGRVPALRLTGVRVYGGLDLDYSEIPYRLTFKGCYFADPISLYGARTRQLSVKRCHLVRLNAANASIDGNARFNDSRFTGLLRLDAAHITGVLQLDGARLFGATDSPALAANRVQVEDHIWLRDGFTAEGGEVVLRGAQVGGDLDMTGARLSNPGGTALAGSRMRVEGDIIGNGMRTEGELRLPGATVAGGVRLWGARLSNPGGTALRAYGLEVAGSLRLTGGFEAEGRTALTSVRVGGELNLRDARLTAGPGRTVLRLWQTQARETDLRTTDAPEGCVDLRHASLGVIRDDPETWPADLRLDGLRYDRFERPLPAPERLRWLTHDRSGYAPQPFEQLALAYRTLGHENEARTVLLAKERARHRILPWYARLWGAVQDATVGYGYRPTRAPLWLLGLLAAGSVVFSLHHPVRNDPASPETFNPVVFTLDHLLPVVNFGQGSAFTPTPGTQWVGYVLTAAGWILATTIATGITRSVNRA</sequence>
<dbReference type="Proteomes" id="UP000305778">
    <property type="component" value="Unassembled WGS sequence"/>
</dbReference>